<evidence type="ECO:0000313" key="1">
    <source>
        <dbReference type="EMBL" id="KAK7506395.1"/>
    </source>
</evidence>
<organism evidence="1 2">
    <name type="scientific">Batillaria attramentaria</name>
    <dbReference type="NCBI Taxonomy" id="370345"/>
    <lineage>
        <taxon>Eukaryota</taxon>
        <taxon>Metazoa</taxon>
        <taxon>Spiralia</taxon>
        <taxon>Lophotrochozoa</taxon>
        <taxon>Mollusca</taxon>
        <taxon>Gastropoda</taxon>
        <taxon>Caenogastropoda</taxon>
        <taxon>Sorbeoconcha</taxon>
        <taxon>Cerithioidea</taxon>
        <taxon>Batillariidae</taxon>
        <taxon>Batillaria</taxon>
    </lineage>
</organism>
<name>A0ABD0M419_9CAEN</name>
<reference evidence="1 2" key="1">
    <citation type="journal article" date="2023" name="Sci. Data">
        <title>Genome assembly of the Korean intertidal mud-creeper Batillaria attramentaria.</title>
        <authorList>
            <person name="Patra A.K."/>
            <person name="Ho P.T."/>
            <person name="Jun S."/>
            <person name="Lee S.J."/>
            <person name="Kim Y."/>
            <person name="Won Y.J."/>
        </authorList>
    </citation>
    <scope>NUCLEOTIDE SEQUENCE [LARGE SCALE GENOMIC DNA]</scope>
    <source>
        <strain evidence="1">Wonlab-2016</strain>
    </source>
</reference>
<sequence>MLGVLGNCFGALRMTAMTYIMSKKQVDKVVTDFGRPGTAVNYPVLMQDDIGDALGMKTTSVVAQFLAIHSVRKALT</sequence>
<gene>
    <name evidence="1" type="ORF">BaRGS_00002507</name>
</gene>
<accession>A0ABD0M419</accession>
<dbReference type="Proteomes" id="UP001519460">
    <property type="component" value="Unassembled WGS sequence"/>
</dbReference>
<dbReference type="EMBL" id="JACVVK020000007">
    <property type="protein sequence ID" value="KAK7506395.1"/>
    <property type="molecule type" value="Genomic_DNA"/>
</dbReference>
<comment type="caution">
    <text evidence="1">The sequence shown here is derived from an EMBL/GenBank/DDBJ whole genome shotgun (WGS) entry which is preliminary data.</text>
</comment>
<evidence type="ECO:0000313" key="2">
    <source>
        <dbReference type="Proteomes" id="UP001519460"/>
    </source>
</evidence>
<keyword evidence="2" id="KW-1185">Reference proteome</keyword>
<dbReference type="AlphaFoldDB" id="A0ABD0M419"/>
<proteinExistence type="predicted"/>
<protein>
    <submittedName>
        <fullName evidence="1">Uncharacterized protein</fullName>
    </submittedName>
</protein>